<proteinExistence type="predicted"/>
<accession>A0ABY2FA27</accession>
<evidence type="ECO:0000313" key="2">
    <source>
        <dbReference type="EMBL" id="TDW87369.1"/>
    </source>
</evidence>
<sequence>MEPGKEGRRRRMKTQDRPLDQDDLAMADLAEIPDWTVIAGPDGDEAGPEVVRALVHRVMGQTSWQPWPLQAGEVIGADMVSWGFTTRRGTTMIVFDGLAFPDCPDSGWSAYEIGPDDIAAAESGLDEHWPDHLALATRHWGQPDYVGDESSPTFADEWEPGAGTGRRHLAVWLRPGAQIHLYSTKPSKDPLTTSVGVNYAVYID</sequence>
<evidence type="ECO:0000313" key="3">
    <source>
        <dbReference type="Proteomes" id="UP000295060"/>
    </source>
</evidence>
<comment type="caution">
    <text evidence="2">The sequence shown here is derived from an EMBL/GenBank/DDBJ whole genome shotgun (WGS) entry which is preliminary data.</text>
</comment>
<keyword evidence="3" id="KW-1185">Reference proteome</keyword>
<dbReference type="Proteomes" id="UP000295060">
    <property type="component" value="Unassembled WGS sequence"/>
</dbReference>
<gene>
    <name evidence="2" type="ORF">EV137_5443</name>
</gene>
<organism evidence="2 3">
    <name type="scientific">Kribbella pratensis</name>
    <dbReference type="NCBI Taxonomy" id="2512112"/>
    <lineage>
        <taxon>Bacteria</taxon>
        <taxon>Bacillati</taxon>
        <taxon>Actinomycetota</taxon>
        <taxon>Actinomycetes</taxon>
        <taxon>Propionibacteriales</taxon>
        <taxon>Kribbellaceae</taxon>
        <taxon>Kribbella</taxon>
    </lineage>
</organism>
<reference evidence="2 3" key="1">
    <citation type="submission" date="2019-03" db="EMBL/GenBank/DDBJ databases">
        <title>Genomic Encyclopedia of Type Strains, Phase III (KMG-III): the genomes of soil and plant-associated and newly described type strains.</title>
        <authorList>
            <person name="Whitman W."/>
        </authorList>
    </citation>
    <scope>NUCLEOTIDE SEQUENCE [LARGE SCALE GENOMIC DNA]</scope>
    <source>
        <strain evidence="2 3">VKMAc-2574</strain>
    </source>
</reference>
<dbReference type="RefSeq" id="WP_238175577.1">
    <property type="nucleotide sequence ID" value="NZ_SODU01000003.1"/>
</dbReference>
<dbReference type="EMBL" id="SODU01000003">
    <property type="protein sequence ID" value="TDW87369.1"/>
    <property type="molecule type" value="Genomic_DNA"/>
</dbReference>
<name>A0ABY2FA27_9ACTN</name>
<protein>
    <submittedName>
        <fullName evidence="2">Uncharacterized protein</fullName>
    </submittedName>
</protein>
<evidence type="ECO:0000256" key="1">
    <source>
        <dbReference type="SAM" id="MobiDB-lite"/>
    </source>
</evidence>
<feature type="region of interest" description="Disordered" evidence="1">
    <location>
        <begin position="1"/>
        <end position="22"/>
    </location>
</feature>